<dbReference type="KEGG" id="nnv:QNH39_01665"/>
<reference evidence="4" key="1">
    <citation type="submission" date="2023-05" db="EMBL/GenBank/DDBJ databases">
        <title>Comparative genomics of Bacillaceae isolates and their secondary metabolite potential.</title>
        <authorList>
            <person name="Song L."/>
            <person name="Nielsen L.J."/>
            <person name="Mohite O."/>
            <person name="Xu X."/>
            <person name="Weber T."/>
            <person name="Kovacs A.T."/>
        </authorList>
    </citation>
    <scope>NUCLEOTIDE SEQUENCE</scope>
    <source>
        <strain evidence="4">XLM17</strain>
    </source>
</reference>
<dbReference type="EMBL" id="CP126114">
    <property type="protein sequence ID" value="WHY86628.1"/>
    <property type="molecule type" value="Genomic_DNA"/>
</dbReference>
<evidence type="ECO:0000259" key="2">
    <source>
        <dbReference type="Pfam" id="PF13791"/>
    </source>
</evidence>
<keyword evidence="1" id="KW-0812">Transmembrane</keyword>
<feature type="transmembrane region" description="Helical" evidence="1">
    <location>
        <begin position="49"/>
        <end position="71"/>
    </location>
</feature>
<dbReference type="RefSeq" id="WP_066095168.1">
    <property type="nucleotide sequence ID" value="NZ_CP126114.1"/>
</dbReference>
<gene>
    <name evidence="4" type="ORF">QNH39_01665</name>
</gene>
<dbReference type="AlphaFoldDB" id="A0AA95MUF4"/>
<dbReference type="InterPro" id="IPR029101">
    <property type="entry name" value="Sigma_reg_N"/>
</dbReference>
<dbReference type="Pfam" id="PF13791">
    <property type="entry name" value="Sigma_reg_C"/>
    <property type="match status" value="1"/>
</dbReference>
<keyword evidence="1" id="KW-0472">Membrane</keyword>
<protein>
    <submittedName>
        <fullName evidence="4">Anti-sigma factor</fullName>
    </submittedName>
</protein>
<keyword evidence="5" id="KW-1185">Reference proteome</keyword>
<evidence type="ECO:0000313" key="5">
    <source>
        <dbReference type="Proteomes" id="UP001178288"/>
    </source>
</evidence>
<evidence type="ECO:0000259" key="3">
    <source>
        <dbReference type="Pfam" id="PF13800"/>
    </source>
</evidence>
<sequence length="337" mass="38604">MSDKHDEEKDYQQYLQESLKEINDFQPYTEADQTGIIKLGKQTARRTNIMISLAILLLVVPLMTLASYMYYATGDRANQLINVAARTIYVTEPNMGLEELRLEHKIGFFSMNINFDVFKRIGKEDYKVGSYDIDFMLDQPDFPKRSLILDRPLDEYPSKETEFMVHPKATLPLSAYTGWDMLKRIPDGSVAEIYVSLNQVMKPEELKEILPKNMELRWLAVDTGMDAAQVDQEGVPITPLGYPAQYDPTTWSPFKTDDNERAFLEILLQLKNNEAVATKVARAKSLALGDRLAYIKKHGINVYGAVITGPTEELRKLQNLKEIRAVKVGEVKLWNWE</sequence>
<keyword evidence="1" id="KW-1133">Transmembrane helix</keyword>
<dbReference type="Proteomes" id="UP001178288">
    <property type="component" value="Chromosome"/>
</dbReference>
<accession>A0AA95MUF4</accession>
<feature type="domain" description="Sigma factor regulator N-terminal" evidence="3">
    <location>
        <begin position="36"/>
        <end position="125"/>
    </location>
</feature>
<organism evidence="4 5">
    <name type="scientific">Neobacillus novalis</name>
    <dbReference type="NCBI Taxonomy" id="220687"/>
    <lineage>
        <taxon>Bacteria</taxon>
        <taxon>Bacillati</taxon>
        <taxon>Bacillota</taxon>
        <taxon>Bacilli</taxon>
        <taxon>Bacillales</taxon>
        <taxon>Bacillaceae</taxon>
        <taxon>Neobacillus</taxon>
    </lineage>
</organism>
<dbReference type="Pfam" id="PF13800">
    <property type="entry name" value="Sigma_reg_N"/>
    <property type="match status" value="1"/>
</dbReference>
<name>A0AA95MUF4_9BACI</name>
<evidence type="ECO:0000256" key="1">
    <source>
        <dbReference type="SAM" id="Phobius"/>
    </source>
</evidence>
<evidence type="ECO:0000313" key="4">
    <source>
        <dbReference type="EMBL" id="WHY86628.1"/>
    </source>
</evidence>
<proteinExistence type="predicted"/>
<feature type="domain" description="Sigma factor regulator C-terminal" evidence="2">
    <location>
        <begin position="182"/>
        <end position="330"/>
    </location>
</feature>
<dbReference type="InterPro" id="IPR025672">
    <property type="entry name" value="Sigma_reg_C_dom"/>
</dbReference>